<gene>
    <name evidence="2" type="ORF">FE263_18445</name>
</gene>
<dbReference type="RefSeq" id="WP_138327507.1">
    <property type="nucleotide sequence ID" value="NZ_VCDI01000008.1"/>
</dbReference>
<reference evidence="2 3" key="1">
    <citation type="submission" date="2019-05" db="EMBL/GenBank/DDBJ databases">
        <authorList>
            <person name="Pankratov T."/>
            <person name="Grouzdev D."/>
        </authorList>
    </citation>
    <scope>NUCLEOTIDE SEQUENCE [LARGE SCALE GENOMIC DNA]</scope>
    <source>
        <strain evidence="2 3">KEBCLARHB70R</strain>
    </source>
</reference>
<name>A0A5R9J0E6_9PROT</name>
<dbReference type="AlphaFoldDB" id="A0A5R9J0E6"/>
<feature type="region of interest" description="Disordered" evidence="1">
    <location>
        <begin position="99"/>
        <end position="155"/>
    </location>
</feature>
<dbReference type="EMBL" id="VCDI01000008">
    <property type="protein sequence ID" value="TLU71150.1"/>
    <property type="molecule type" value="Genomic_DNA"/>
</dbReference>
<organism evidence="2 3">
    <name type="scientific">Lichenicoccus roseus</name>
    <dbReference type="NCBI Taxonomy" id="2683649"/>
    <lineage>
        <taxon>Bacteria</taxon>
        <taxon>Pseudomonadati</taxon>
        <taxon>Pseudomonadota</taxon>
        <taxon>Alphaproteobacteria</taxon>
        <taxon>Acetobacterales</taxon>
        <taxon>Acetobacteraceae</taxon>
        <taxon>Lichenicoccus</taxon>
    </lineage>
</organism>
<feature type="region of interest" description="Disordered" evidence="1">
    <location>
        <begin position="1"/>
        <end position="58"/>
    </location>
</feature>
<sequence length="155" mass="16379">MKRKPGRPKGSTNKVAVQSKPSSRSSQQTPRATVAKATKPVRRAAPAVRADAVPKVSKDELRTQVQKLTASVATLRAKLREATKAAKLAVARSADLEEQVAQHERNAGPEQSKVRKITRAKGTRGKTTRPDSGDAVSPGGAVEGLLPVDDEAEAA</sequence>
<feature type="compositionally biased region" description="Basic residues" evidence="1">
    <location>
        <begin position="114"/>
        <end position="127"/>
    </location>
</feature>
<feature type="compositionally biased region" description="Low complexity" evidence="1">
    <location>
        <begin position="34"/>
        <end position="55"/>
    </location>
</feature>
<evidence type="ECO:0000313" key="3">
    <source>
        <dbReference type="Proteomes" id="UP000305654"/>
    </source>
</evidence>
<protein>
    <submittedName>
        <fullName evidence="2">Uncharacterized protein</fullName>
    </submittedName>
</protein>
<evidence type="ECO:0000313" key="2">
    <source>
        <dbReference type="EMBL" id="TLU71150.1"/>
    </source>
</evidence>
<proteinExistence type="predicted"/>
<feature type="compositionally biased region" description="Polar residues" evidence="1">
    <location>
        <begin position="10"/>
        <end position="31"/>
    </location>
</feature>
<comment type="caution">
    <text evidence="2">The sequence shown here is derived from an EMBL/GenBank/DDBJ whole genome shotgun (WGS) entry which is preliminary data.</text>
</comment>
<keyword evidence="3" id="KW-1185">Reference proteome</keyword>
<dbReference type="Proteomes" id="UP000305654">
    <property type="component" value="Unassembled WGS sequence"/>
</dbReference>
<evidence type="ECO:0000256" key="1">
    <source>
        <dbReference type="SAM" id="MobiDB-lite"/>
    </source>
</evidence>
<accession>A0A5R9J0E6</accession>